<reference evidence="1 2" key="1">
    <citation type="submission" date="2024-04" db="EMBL/GenBank/DDBJ databases">
        <title>Phyllosticta paracitricarpa is synonymous to the EU quarantine fungus P. citricarpa based on phylogenomic analyses.</title>
        <authorList>
            <consortium name="Lawrence Berkeley National Laboratory"/>
            <person name="Van Ingen-Buijs V.A."/>
            <person name="Van Westerhoven A.C."/>
            <person name="Haridas S."/>
            <person name="Skiadas P."/>
            <person name="Martin F."/>
            <person name="Groenewald J.Z."/>
            <person name="Crous P.W."/>
            <person name="Seidl M.F."/>
        </authorList>
    </citation>
    <scope>NUCLEOTIDE SEQUENCE [LARGE SCALE GENOMIC DNA]</scope>
    <source>
        <strain evidence="1 2">CBS 123374</strain>
    </source>
</reference>
<gene>
    <name evidence="1" type="ORF">HDK90DRAFT_60589</name>
</gene>
<organism evidence="1 2">
    <name type="scientific">Phyllosticta capitalensis</name>
    <dbReference type="NCBI Taxonomy" id="121624"/>
    <lineage>
        <taxon>Eukaryota</taxon>
        <taxon>Fungi</taxon>
        <taxon>Dikarya</taxon>
        <taxon>Ascomycota</taxon>
        <taxon>Pezizomycotina</taxon>
        <taxon>Dothideomycetes</taxon>
        <taxon>Dothideomycetes incertae sedis</taxon>
        <taxon>Botryosphaeriales</taxon>
        <taxon>Phyllostictaceae</taxon>
        <taxon>Phyllosticta</taxon>
    </lineage>
</organism>
<dbReference type="Proteomes" id="UP001492380">
    <property type="component" value="Unassembled WGS sequence"/>
</dbReference>
<sequence length="200" mass="22002">MANGFGIANMDGLESRAPSLWIYSPVHDHGRSLAWHGCHKMQARIIMASRLPRQYLRLEFSPVGCSPRGSKRLLWHISDWQHAETRTRPQMVCSIDFGERSLAALCCAALSSAPHEVGPSARLPRGYIRTHPCQSTPLGASAINEQPPLSALARSLARQMDSIWKVEKGKKENKEAACQVGLVWPGQASGQAGRNGNRLE</sequence>
<evidence type="ECO:0000313" key="1">
    <source>
        <dbReference type="EMBL" id="KAK8227457.1"/>
    </source>
</evidence>
<protein>
    <submittedName>
        <fullName evidence="1">Uncharacterized protein</fullName>
    </submittedName>
</protein>
<comment type="caution">
    <text evidence="1">The sequence shown here is derived from an EMBL/GenBank/DDBJ whole genome shotgun (WGS) entry which is preliminary data.</text>
</comment>
<proteinExistence type="predicted"/>
<dbReference type="EMBL" id="JBBWRZ010000010">
    <property type="protein sequence ID" value="KAK8227457.1"/>
    <property type="molecule type" value="Genomic_DNA"/>
</dbReference>
<name>A0ABR1YF07_9PEZI</name>
<keyword evidence="2" id="KW-1185">Reference proteome</keyword>
<accession>A0ABR1YF07</accession>
<evidence type="ECO:0000313" key="2">
    <source>
        <dbReference type="Proteomes" id="UP001492380"/>
    </source>
</evidence>